<dbReference type="RefSeq" id="WP_404612499.1">
    <property type="nucleotide sequence ID" value="NZ_JADIKK010000008.1"/>
</dbReference>
<reference evidence="2 3" key="1">
    <citation type="submission" date="2020-10" db="EMBL/GenBank/DDBJ databases">
        <title>Phylogeny of dyella-like bacteria.</title>
        <authorList>
            <person name="Fu J."/>
        </authorList>
    </citation>
    <scope>NUCLEOTIDE SEQUENCE [LARGE SCALE GENOMIC DNA]</scope>
    <source>
        <strain evidence="2 3">KACC 19113</strain>
    </source>
</reference>
<gene>
    <name evidence="2" type="ORF">ISP25_06195</name>
</gene>
<dbReference type="Proteomes" id="UP001620339">
    <property type="component" value="Unassembled WGS sequence"/>
</dbReference>
<name>A0ABW8J368_9GAMM</name>
<sequence length="463" mass="50442">MATTKPWSLTLLLAFSLASAGAQATSPNVATRVTIHSYWDGLSPQSPLKTELLIQRTAHGYVLSGASSHGNNFDSETKPTVETYRSRTVPAEAVERLVAALRAPPQVEVSLASLGASKHDMHAALGFVAHEYAQYETTPTSRARFAALLESLRQPETLAVTLTRGFAGFHTDDAPRLSVEVELTDHTILSAQSNSQHYRMLPWTTRNGESTYAPAIANALHALMPGAATNRERLSGPIDLVELIRAGLSEPLDRIDAETMAGAAMQALSSHFRVSQATYFEADENHGAQLEVKLQHPGSPDNLTLYVWLPLHGDGLAHAEDTRARLDAELSLVEATPSVMRRVRAAPHTLFVINDRNDVRVPYRNIAAQFVAQMHAMHKLPGLERDGAWAQGAVLLDEGDLPIRWIILPDHRAVLWKRYSGAPATPGTMRCASEPDAKGNVVETELSNLCEGIVYDTDGTLKH</sequence>
<keyword evidence="1" id="KW-0732">Signal</keyword>
<feature type="signal peptide" evidence="1">
    <location>
        <begin position="1"/>
        <end position="24"/>
    </location>
</feature>
<evidence type="ECO:0000313" key="2">
    <source>
        <dbReference type="EMBL" id="MFK2876654.1"/>
    </source>
</evidence>
<keyword evidence="3" id="KW-1185">Reference proteome</keyword>
<proteinExistence type="predicted"/>
<evidence type="ECO:0000313" key="3">
    <source>
        <dbReference type="Proteomes" id="UP001620339"/>
    </source>
</evidence>
<comment type="caution">
    <text evidence="2">The sequence shown here is derived from an EMBL/GenBank/DDBJ whole genome shotgun (WGS) entry which is preliminary data.</text>
</comment>
<feature type="chain" id="PRO_5047267708" evidence="1">
    <location>
        <begin position="25"/>
        <end position="463"/>
    </location>
</feature>
<accession>A0ABW8J368</accession>
<protein>
    <submittedName>
        <fullName evidence="2">Uncharacterized protein</fullName>
    </submittedName>
</protein>
<dbReference type="EMBL" id="JADIKK010000008">
    <property type="protein sequence ID" value="MFK2876654.1"/>
    <property type="molecule type" value="Genomic_DNA"/>
</dbReference>
<evidence type="ECO:0000256" key="1">
    <source>
        <dbReference type="SAM" id="SignalP"/>
    </source>
</evidence>
<organism evidence="2 3">
    <name type="scientific">Rhodanobacter hydrolyticus</name>
    <dbReference type="NCBI Taxonomy" id="2250595"/>
    <lineage>
        <taxon>Bacteria</taxon>
        <taxon>Pseudomonadati</taxon>
        <taxon>Pseudomonadota</taxon>
        <taxon>Gammaproteobacteria</taxon>
        <taxon>Lysobacterales</taxon>
        <taxon>Rhodanobacteraceae</taxon>
        <taxon>Rhodanobacter</taxon>
    </lineage>
</organism>